<evidence type="ECO:0000313" key="5">
    <source>
        <dbReference type="Proteomes" id="UP001431783"/>
    </source>
</evidence>
<organism evidence="4 5">
    <name type="scientific">Henosepilachna vigintioctopunctata</name>
    <dbReference type="NCBI Taxonomy" id="420089"/>
    <lineage>
        <taxon>Eukaryota</taxon>
        <taxon>Metazoa</taxon>
        <taxon>Ecdysozoa</taxon>
        <taxon>Arthropoda</taxon>
        <taxon>Hexapoda</taxon>
        <taxon>Insecta</taxon>
        <taxon>Pterygota</taxon>
        <taxon>Neoptera</taxon>
        <taxon>Endopterygota</taxon>
        <taxon>Coleoptera</taxon>
        <taxon>Polyphaga</taxon>
        <taxon>Cucujiformia</taxon>
        <taxon>Coccinelloidea</taxon>
        <taxon>Coccinellidae</taxon>
        <taxon>Epilachninae</taxon>
        <taxon>Epilachnini</taxon>
        <taxon>Henosepilachna</taxon>
    </lineage>
</organism>
<evidence type="ECO:0000256" key="1">
    <source>
        <dbReference type="ARBA" id="ARBA00022723"/>
    </source>
</evidence>
<dbReference type="PANTHER" id="PTHR46771">
    <property type="entry name" value="DETERIN"/>
    <property type="match status" value="1"/>
</dbReference>
<dbReference type="SMART" id="SM00238">
    <property type="entry name" value="BIR"/>
    <property type="match status" value="1"/>
</dbReference>
<evidence type="ECO:0000256" key="3">
    <source>
        <dbReference type="SAM" id="MobiDB-lite"/>
    </source>
</evidence>
<dbReference type="Gene3D" id="1.10.1170.10">
    <property type="entry name" value="Inhibitor Of Apoptosis Protein (2mihbC-IAP-1), Chain A"/>
    <property type="match status" value="1"/>
</dbReference>
<keyword evidence="1" id="KW-0479">Metal-binding</keyword>
<sequence>MAQDVSSKMAEEPWMLNEDGYLNADACIKEIVYHPTLNVILICTKSGIVRVLDVNTGVVLQSSHLSAINQNEVTCRYIAAQDRILFTDGQAIGVRSDYNGVLLLDSILQKIVPDPNEEVLVELPLSEAIILKQSLTSNSISAIDHVVNELTEVISNAQKVEKKGIKAQKWNTVCLKLPLNELRSATMNTVTNILAVNVHSPELAVASAVQDRMSELLGEIGIAADRRAMAGESKRRDTFFQWPHMDYKWALPDQMAQAGFYHQPNSSGEDRAMCFTCSVCLVCWEKTDEPWSEHERHSQNCPFVMGEYTQNVPLSVTHATNPAIDATYRGVNIKVLGTSSVPHLIPAANANGLISIFNVAGKISRTHSFFVSQYDSYVLEKITQEFNDSTSEEFPTSYPTEKSITALSIINKKPSQGATTNQNVQTEIRPTVICGLTMTSGPPKIAIPSLNIENKNDRDEQQSFDDMDLLNLAAPPVSCLFLVVYDFLYTKDEKKKDTKFEHSQNSAFTEVEKELDTVQENEKNVEFVTVNGIENVDEINLPPNYLMKQFQTLYKTLIPGEADELCLPPTAPPPKKWSKPRHLNSNSSETESSQPATYIYNKADYIFLNGQMPNFMEPSYDKSISDHINELKSKKKSSKKLNYSRAVQCIVLPCIYKNRSDLIVSDILTTQDGNHIVVVLKSLINSSSALILYALDFTCEMVKVNPAPLFWRELHCFENPLQVSLLPAIDKLGNLNSVNGVEGNLIMVCYDGSVRIIELATFKTLCFAQLDGASFISAAYCNSLERLCASTEKGSLHFYALNDTDNESLEDHDEDDLFGMGSEPTIHSTQYAEMSEGCDMRYFHESSELINLPELKRLQTLTHFEPLKAGYCAVVPPCWSEIQQAQRQRRHPQSLSIYGTAYTKTWRLQTGTTTWDEHIFEIALPCPMVLGHVDVHFTLQPSTVSPHVEVTLLRQNTSSMGHKRDVTFSVDESITMEMLQCVDNPVISQEYLRSHNADILAGPVNIASSLDLTEQSGMVTLTSPKLFKSRNRTLLLHLRVVYTKEEENNKNASSKGKKSEIKPESVMEKLSYTARKSEFYMGCDCIHELSITVYASKYTDTPSKVPVERHQRSLMLESNAFVQSLIYTLINDCTYSVQSFVLDILNWIASIRLTRNRSNNGEAPFQQVEFVSVIENQLHGILHRCFLSGGRSIAHRCAKLIMTCCSGAKNISEKTGINFDNAVLNNLLTLLDSVGQVKSAGGLQWMFNILLGVTSSSQGQLVATNCLNLLSKISDELDKKTNPYHLILRSRYGLYGTPLEPELFDLEPPPYPKGSSISLTYASVVTGESPIINSNYYSNYSFYKESIHPKEVLTASDNKMKCKNITPAKYFRGLIETEPLNFTCISASEGTRLDRADDANTVMSNIIVNNMPITAYSDSVLSGTSKKEDIQQFWCNVVDIVNEVKNAKGSSQTLSEKFASHLKNPINTLIADELGLDPNPIQLLSDAFHSNKMDKKPTTTKNIWQTEDILSPETQPSNVWQHLFIGSPQQVIVVERMHSGARRFVTLDFGQPIILTDILIPACNDLVSVSIDVWLKSEDVDPVRIALSPDIGSRNLVLNDLLPPPICRYMKITVVGRYGMSTMRCRIPVGFFYGYIVLLPDELTSEMSNNVKPSSHHELEKHFANLSKLFEDISCRYSISCSKLKNHFRDSL</sequence>
<dbReference type="InterPro" id="IPR051190">
    <property type="entry name" value="Baculoviral_IAP"/>
</dbReference>
<evidence type="ECO:0008006" key="6">
    <source>
        <dbReference type="Google" id="ProtNLM"/>
    </source>
</evidence>
<reference evidence="4 5" key="1">
    <citation type="submission" date="2023-03" db="EMBL/GenBank/DDBJ databases">
        <title>Genome insight into feeding habits of ladybird beetles.</title>
        <authorList>
            <person name="Li H.-S."/>
            <person name="Huang Y.-H."/>
            <person name="Pang H."/>
        </authorList>
    </citation>
    <scope>NUCLEOTIDE SEQUENCE [LARGE SCALE GENOMIC DNA]</scope>
    <source>
        <strain evidence="4">SYSU_2023b</strain>
        <tissue evidence="4">Whole body</tissue>
    </source>
</reference>
<dbReference type="PANTHER" id="PTHR46771:SF5">
    <property type="entry name" value="DETERIN"/>
    <property type="match status" value="1"/>
</dbReference>
<protein>
    <recommendedName>
        <fullName evidence="6">UBC core domain-containing protein</fullName>
    </recommendedName>
</protein>
<dbReference type="CDD" id="cd00022">
    <property type="entry name" value="BIR"/>
    <property type="match status" value="1"/>
</dbReference>
<feature type="region of interest" description="Disordered" evidence="3">
    <location>
        <begin position="569"/>
        <end position="594"/>
    </location>
</feature>
<dbReference type="GO" id="GO:0046872">
    <property type="term" value="F:metal ion binding"/>
    <property type="evidence" value="ECO:0007669"/>
    <property type="project" value="UniProtKB-KW"/>
</dbReference>
<comment type="caution">
    <text evidence="4">The sequence shown here is derived from an EMBL/GenBank/DDBJ whole genome shotgun (WGS) entry which is preliminary data.</text>
</comment>
<dbReference type="FunFam" id="1.10.1170.10:FF:000001">
    <property type="entry name" value="baculoviral IAP repeat-containing protein 6 isoform X1"/>
    <property type="match status" value="1"/>
</dbReference>
<name>A0AAW1TZN4_9CUCU</name>
<gene>
    <name evidence="4" type="ORF">WA026_023129</name>
</gene>
<dbReference type="PROSITE" id="PS50143">
    <property type="entry name" value="BIR_REPEAT_2"/>
    <property type="match status" value="1"/>
</dbReference>
<dbReference type="SUPFAM" id="SSF57924">
    <property type="entry name" value="Inhibitor of apoptosis (IAP) repeat"/>
    <property type="match status" value="1"/>
</dbReference>
<dbReference type="EMBL" id="JARQZJ010000022">
    <property type="protein sequence ID" value="KAK9873572.1"/>
    <property type="molecule type" value="Genomic_DNA"/>
</dbReference>
<feature type="compositionally biased region" description="Polar residues" evidence="3">
    <location>
        <begin position="583"/>
        <end position="594"/>
    </location>
</feature>
<evidence type="ECO:0000256" key="2">
    <source>
        <dbReference type="ARBA" id="ARBA00022833"/>
    </source>
</evidence>
<dbReference type="InterPro" id="IPR001370">
    <property type="entry name" value="BIR_rpt"/>
</dbReference>
<evidence type="ECO:0000313" key="4">
    <source>
        <dbReference type="EMBL" id="KAK9873572.1"/>
    </source>
</evidence>
<keyword evidence="2" id="KW-0862">Zinc</keyword>
<accession>A0AAW1TZN4</accession>
<dbReference type="Proteomes" id="UP001431783">
    <property type="component" value="Unassembled WGS sequence"/>
</dbReference>
<keyword evidence="5" id="KW-1185">Reference proteome</keyword>
<proteinExistence type="predicted"/>
<dbReference type="Pfam" id="PF00653">
    <property type="entry name" value="BIR"/>
    <property type="match status" value="1"/>
</dbReference>